<keyword evidence="2 5" id="KW-0689">Ribosomal protein</keyword>
<dbReference type="EMBL" id="BAABCK010000014">
    <property type="protein sequence ID" value="GAA3719843.1"/>
    <property type="molecule type" value="Genomic_DNA"/>
</dbReference>
<dbReference type="InterPro" id="IPR003256">
    <property type="entry name" value="Ribosomal_uL24"/>
</dbReference>
<comment type="subunit">
    <text evidence="5">Part of the 50S ribosomal subunit.</text>
</comment>
<evidence type="ECO:0000256" key="4">
    <source>
        <dbReference type="ARBA" id="ARBA00035206"/>
    </source>
</evidence>
<dbReference type="NCBIfam" id="TIGR01079">
    <property type="entry name" value="rplX_bact"/>
    <property type="match status" value="1"/>
</dbReference>
<evidence type="ECO:0000256" key="1">
    <source>
        <dbReference type="ARBA" id="ARBA00010618"/>
    </source>
</evidence>
<keyword evidence="9" id="KW-1185">Reference proteome</keyword>
<dbReference type="InterPro" id="IPR005824">
    <property type="entry name" value="KOW"/>
</dbReference>
<evidence type="ECO:0000259" key="7">
    <source>
        <dbReference type="SMART" id="SM00739"/>
    </source>
</evidence>
<comment type="caution">
    <text evidence="8">The sequence shown here is derived from an EMBL/GenBank/DDBJ whole genome shotgun (WGS) entry which is preliminary data.</text>
</comment>
<dbReference type="InterPro" id="IPR014722">
    <property type="entry name" value="Rib_uL2_dom2"/>
</dbReference>
<evidence type="ECO:0000256" key="6">
    <source>
        <dbReference type="RuleBase" id="RU003477"/>
    </source>
</evidence>
<proteinExistence type="inferred from homology"/>
<feature type="domain" description="KOW" evidence="7">
    <location>
        <begin position="2"/>
        <end position="29"/>
    </location>
</feature>
<sequence>MHVRSGDKVVVISGKDKGKEGTVLKAIPAKNRVIVEGVNMMKKHQKPSQMNPEGGILETEAAIHVSNVMHVDPESGERTRVRQEVKEDGSKVRVAIKSGKEIPKVAYEKNN</sequence>
<dbReference type="SMART" id="SM00739">
    <property type="entry name" value="KOW"/>
    <property type="match status" value="1"/>
</dbReference>
<dbReference type="PROSITE" id="PS01108">
    <property type="entry name" value="RIBOSOMAL_L24"/>
    <property type="match status" value="1"/>
</dbReference>
<accession>A0ABP7EJ18</accession>
<organism evidence="8 9">
    <name type="scientific">Salinicoccus jeotgali</name>
    <dbReference type="NCBI Taxonomy" id="381634"/>
    <lineage>
        <taxon>Bacteria</taxon>
        <taxon>Bacillati</taxon>
        <taxon>Bacillota</taxon>
        <taxon>Bacilli</taxon>
        <taxon>Bacillales</taxon>
        <taxon>Staphylococcaceae</taxon>
        <taxon>Salinicoccus</taxon>
    </lineage>
</organism>
<evidence type="ECO:0000313" key="8">
    <source>
        <dbReference type="EMBL" id="GAA3719843.1"/>
    </source>
</evidence>
<protein>
    <recommendedName>
        <fullName evidence="4 5">Large ribosomal subunit protein uL24</fullName>
    </recommendedName>
</protein>
<dbReference type="PANTHER" id="PTHR12903">
    <property type="entry name" value="MITOCHONDRIAL RIBOSOMAL PROTEIN L24"/>
    <property type="match status" value="1"/>
</dbReference>
<dbReference type="RefSeq" id="WP_344701573.1">
    <property type="nucleotide sequence ID" value="NZ_BAABCK010000014.1"/>
</dbReference>
<evidence type="ECO:0000256" key="5">
    <source>
        <dbReference type="HAMAP-Rule" id="MF_01326"/>
    </source>
</evidence>
<dbReference type="Proteomes" id="UP001500920">
    <property type="component" value="Unassembled WGS sequence"/>
</dbReference>
<dbReference type="InterPro" id="IPR057264">
    <property type="entry name" value="Ribosomal_uL24_C"/>
</dbReference>
<comment type="similarity">
    <text evidence="1 5 6">Belongs to the universal ribosomal protein uL24 family.</text>
</comment>
<keyword evidence="5" id="KW-0694">RNA-binding</keyword>
<comment type="function">
    <text evidence="5">One of the proteins that surrounds the polypeptide exit tunnel on the outside of the subunit.</text>
</comment>
<dbReference type="SUPFAM" id="SSF50104">
    <property type="entry name" value="Translation proteins SH3-like domain"/>
    <property type="match status" value="1"/>
</dbReference>
<comment type="function">
    <text evidence="5">One of two assembly initiator proteins, it binds directly to the 5'-end of the 23S rRNA, where it nucleates assembly of the 50S subunit.</text>
</comment>
<dbReference type="Pfam" id="PF17136">
    <property type="entry name" value="ribosomal_L24"/>
    <property type="match status" value="1"/>
</dbReference>
<dbReference type="HAMAP" id="MF_01326_B">
    <property type="entry name" value="Ribosomal_uL24_B"/>
    <property type="match status" value="1"/>
</dbReference>
<keyword evidence="3 5" id="KW-0687">Ribonucleoprotein</keyword>
<dbReference type="Gene3D" id="2.30.30.30">
    <property type="match status" value="1"/>
</dbReference>
<dbReference type="InterPro" id="IPR005825">
    <property type="entry name" value="Ribosomal_uL24_CS"/>
</dbReference>
<dbReference type="InterPro" id="IPR041988">
    <property type="entry name" value="Ribosomal_uL24_KOW"/>
</dbReference>
<evidence type="ECO:0000313" key="9">
    <source>
        <dbReference type="Proteomes" id="UP001500920"/>
    </source>
</evidence>
<dbReference type="CDD" id="cd06089">
    <property type="entry name" value="KOW_RPL26"/>
    <property type="match status" value="1"/>
</dbReference>
<dbReference type="InterPro" id="IPR008991">
    <property type="entry name" value="Translation_prot_SH3-like_sf"/>
</dbReference>
<keyword evidence="5" id="KW-0699">rRNA-binding</keyword>
<evidence type="ECO:0000256" key="2">
    <source>
        <dbReference type="ARBA" id="ARBA00022980"/>
    </source>
</evidence>
<dbReference type="Pfam" id="PF00467">
    <property type="entry name" value="KOW"/>
    <property type="match status" value="1"/>
</dbReference>
<evidence type="ECO:0000256" key="3">
    <source>
        <dbReference type="ARBA" id="ARBA00023274"/>
    </source>
</evidence>
<reference evidence="9" key="1">
    <citation type="journal article" date="2019" name="Int. J. Syst. Evol. Microbiol.">
        <title>The Global Catalogue of Microorganisms (GCM) 10K type strain sequencing project: providing services to taxonomists for standard genome sequencing and annotation.</title>
        <authorList>
            <consortium name="The Broad Institute Genomics Platform"/>
            <consortium name="The Broad Institute Genome Sequencing Center for Infectious Disease"/>
            <person name="Wu L."/>
            <person name="Ma J."/>
        </authorList>
    </citation>
    <scope>NUCLEOTIDE SEQUENCE [LARGE SCALE GENOMIC DNA]</scope>
    <source>
        <strain evidence="9">JCM 16981</strain>
    </source>
</reference>
<gene>
    <name evidence="5 8" type="primary">rplX</name>
    <name evidence="8" type="ORF">GCM10022378_07460</name>
</gene>
<name>A0ABP7EJ18_9STAP</name>
<dbReference type="GO" id="GO:0005840">
    <property type="term" value="C:ribosome"/>
    <property type="evidence" value="ECO:0007669"/>
    <property type="project" value="UniProtKB-KW"/>
</dbReference>